<protein>
    <recommendedName>
        <fullName evidence="1">GH18 domain-containing protein</fullName>
    </recommendedName>
</protein>
<evidence type="ECO:0000259" key="1">
    <source>
        <dbReference type="PROSITE" id="PS51910"/>
    </source>
</evidence>
<dbReference type="Gene3D" id="3.20.20.80">
    <property type="entry name" value="Glycosidases"/>
    <property type="match status" value="1"/>
</dbReference>
<dbReference type="InterPro" id="IPR001223">
    <property type="entry name" value="Glyco_hydro18_cat"/>
</dbReference>
<proteinExistence type="predicted"/>
<evidence type="ECO:0000313" key="3">
    <source>
        <dbReference type="Proteomes" id="UP000006556"/>
    </source>
</evidence>
<name>A5D4V7_PELTS</name>
<reference evidence="3" key="1">
    <citation type="journal article" date="2008" name="Genome Res.">
        <title>The genome of Pelotomaculum thermopropionicum reveals niche-associated evolution in anaerobic microbiota.</title>
        <authorList>
            <person name="Kosaka T."/>
            <person name="Kato S."/>
            <person name="Shimoyama T."/>
            <person name="Ishii S."/>
            <person name="Abe T."/>
            <person name="Watanabe K."/>
        </authorList>
    </citation>
    <scope>NUCLEOTIDE SEQUENCE [LARGE SCALE GENOMIC DNA]</scope>
    <source>
        <strain evidence="3">DSM 13744 / JCM 10971 / SI</strain>
    </source>
</reference>
<dbReference type="InterPro" id="IPR017853">
    <property type="entry name" value="GH"/>
</dbReference>
<dbReference type="PANTHER" id="PTHR46066">
    <property type="entry name" value="CHITINASE DOMAIN-CONTAINING PROTEIN 1 FAMILY MEMBER"/>
    <property type="match status" value="1"/>
</dbReference>
<dbReference type="Pfam" id="PF00704">
    <property type="entry name" value="Glyco_hydro_18"/>
    <property type="match status" value="1"/>
</dbReference>
<dbReference type="PANTHER" id="PTHR46066:SF2">
    <property type="entry name" value="CHITINASE DOMAIN-CONTAINING PROTEIN 1"/>
    <property type="match status" value="1"/>
</dbReference>
<dbReference type="InterPro" id="IPR011583">
    <property type="entry name" value="Chitinase_II/V-like_cat"/>
</dbReference>
<dbReference type="SUPFAM" id="SSF51445">
    <property type="entry name" value="(Trans)glycosidases"/>
    <property type="match status" value="1"/>
</dbReference>
<dbReference type="SMART" id="SM00636">
    <property type="entry name" value="Glyco_18"/>
    <property type="match status" value="1"/>
</dbReference>
<evidence type="ECO:0000313" key="2">
    <source>
        <dbReference type="EMBL" id="BAF58744.1"/>
    </source>
</evidence>
<dbReference type="AlphaFoldDB" id="A5D4V7"/>
<dbReference type="STRING" id="370438.PTH_0563"/>
<gene>
    <name evidence="2" type="ordered locus">PTH_0563</name>
</gene>
<dbReference type="EMBL" id="AP009389">
    <property type="protein sequence ID" value="BAF58744.1"/>
    <property type="molecule type" value="Genomic_DNA"/>
</dbReference>
<keyword evidence="3" id="KW-1185">Reference proteome</keyword>
<sequence length="270" mass="30705">MVIRQYCFENNWYYVTEPRAIADLRNRGGNITYLIPFWFGVTEEGTLADQSDAETLAFARQLGLPILAIVHNYASRQYGTLIHRLLTTERLRRALVVNILNLLVSRGFSGVNIDFEFVPPEDRPFMTLFMAELFQTLKPHGLLASISVPPELRDDPSHPFSGAFSYPDLARYSDQVYVLAYDEHVAEPGPIASIGFVRNVLTYALSVIPRYKIRLGMAVYGRDWSTRTELPEELSYEEAVARAARFGAAIRYDVEAQESTLLIRKMVSRT</sequence>
<feature type="domain" description="GH18" evidence="1">
    <location>
        <begin position="3"/>
        <end position="270"/>
    </location>
</feature>
<dbReference type="Proteomes" id="UP000006556">
    <property type="component" value="Chromosome"/>
</dbReference>
<dbReference type="GO" id="GO:0008061">
    <property type="term" value="F:chitin binding"/>
    <property type="evidence" value="ECO:0007669"/>
    <property type="project" value="InterPro"/>
</dbReference>
<dbReference type="HOGENOM" id="CLU_037415_2_0_9"/>
<dbReference type="Gene3D" id="3.10.50.10">
    <property type="match status" value="1"/>
</dbReference>
<dbReference type="KEGG" id="pth:PTH_0563"/>
<dbReference type="GO" id="GO:0005975">
    <property type="term" value="P:carbohydrate metabolic process"/>
    <property type="evidence" value="ECO:0007669"/>
    <property type="project" value="InterPro"/>
</dbReference>
<dbReference type="PROSITE" id="PS51910">
    <property type="entry name" value="GH18_2"/>
    <property type="match status" value="1"/>
</dbReference>
<dbReference type="InterPro" id="IPR029070">
    <property type="entry name" value="Chitinase_insertion_sf"/>
</dbReference>
<organism evidence="2 3">
    <name type="scientific">Pelotomaculum thermopropionicum (strain DSM 13744 / JCM 10971 / SI)</name>
    <dbReference type="NCBI Taxonomy" id="370438"/>
    <lineage>
        <taxon>Bacteria</taxon>
        <taxon>Bacillati</taxon>
        <taxon>Bacillota</taxon>
        <taxon>Clostridia</taxon>
        <taxon>Eubacteriales</taxon>
        <taxon>Desulfotomaculaceae</taxon>
        <taxon>Pelotomaculum</taxon>
    </lineage>
</organism>
<dbReference type="eggNOG" id="COG3858">
    <property type="taxonomic scope" value="Bacteria"/>
</dbReference>
<accession>A5D4V7</accession>
<dbReference type="CAZy" id="GH18">
    <property type="family name" value="Glycoside Hydrolase Family 18"/>
</dbReference>